<feature type="compositionally biased region" description="Basic and acidic residues" evidence="1">
    <location>
        <begin position="159"/>
        <end position="173"/>
    </location>
</feature>
<feature type="region of interest" description="Disordered" evidence="1">
    <location>
        <begin position="159"/>
        <end position="187"/>
    </location>
</feature>
<keyword evidence="2" id="KW-0472">Membrane</keyword>
<keyword evidence="5" id="KW-1185">Reference proteome</keyword>
<keyword evidence="3" id="KW-0732">Signal</keyword>
<feature type="region of interest" description="Disordered" evidence="1">
    <location>
        <begin position="201"/>
        <end position="243"/>
    </location>
</feature>
<dbReference type="PANTHER" id="PTHR35680">
    <property type="entry name" value="NFAT ACTIVATION MOLECULE 1"/>
    <property type="match status" value="1"/>
</dbReference>
<feature type="chain" id="PRO_5045280612" evidence="3">
    <location>
        <begin position="23"/>
        <end position="243"/>
    </location>
</feature>
<gene>
    <name evidence="4" type="ORF">QQF64_000764</name>
</gene>
<dbReference type="InterPro" id="IPR033549">
    <property type="entry name" value="NFAM1"/>
</dbReference>
<dbReference type="PANTHER" id="PTHR35680:SF1">
    <property type="entry name" value="NFAT ACTIVATION MOLECULE 1"/>
    <property type="match status" value="1"/>
</dbReference>
<keyword evidence="2" id="KW-0812">Transmembrane</keyword>
<dbReference type="Proteomes" id="UP001558613">
    <property type="component" value="Unassembled WGS sequence"/>
</dbReference>
<organism evidence="4 5">
    <name type="scientific">Cirrhinus molitorella</name>
    <name type="common">mud carp</name>
    <dbReference type="NCBI Taxonomy" id="172907"/>
    <lineage>
        <taxon>Eukaryota</taxon>
        <taxon>Metazoa</taxon>
        <taxon>Chordata</taxon>
        <taxon>Craniata</taxon>
        <taxon>Vertebrata</taxon>
        <taxon>Euteleostomi</taxon>
        <taxon>Actinopterygii</taxon>
        <taxon>Neopterygii</taxon>
        <taxon>Teleostei</taxon>
        <taxon>Ostariophysi</taxon>
        <taxon>Cypriniformes</taxon>
        <taxon>Cyprinidae</taxon>
        <taxon>Labeoninae</taxon>
        <taxon>Labeonini</taxon>
        <taxon>Cirrhinus</taxon>
    </lineage>
</organism>
<comment type="caution">
    <text evidence="4">The sequence shown here is derived from an EMBL/GenBank/DDBJ whole genome shotgun (WGS) entry which is preliminary data.</text>
</comment>
<sequence>MYAAKPFLCWIIILYCWQETQAKPAISMLNRTRVALAGESLNFSLSVVIPANYTTSELACYRNKTRIWHKVLKSEFLETKKIVVANIEMHNSSSSGNYYFSYAKNKVHWVVHVRDNGYEEPPNELDNAVITMMACSGIFLIFSVAGSFYILKSYKEHPPGRDDKNKDVEQRPEESDEGILDEDAASPSLYTSLQYRSSSVYDTLHPDTMHENTKKKKTDTKDCKTQEEEVFDSVPRKPRPYAV</sequence>
<evidence type="ECO:0000256" key="2">
    <source>
        <dbReference type="SAM" id="Phobius"/>
    </source>
</evidence>
<evidence type="ECO:0000313" key="4">
    <source>
        <dbReference type="EMBL" id="KAL1281961.1"/>
    </source>
</evidence>
<reference evidence="4 5" key="1">
    <citation type="submission" date="2023-09" db="EMBL/GenBank/DDBJ databases">
        <authorList>
            <person name="Wang M."/>
        </authorList>
    </citation>
    <scope>NUCLEOTIDE SEQUENCE [LARGE SCALE GENOMIC DNA]</scope>
    <source>
        <strain evidence="4">GT-2023</strain>
        <tissue evidence="4">Liver</tissue>
    </source>
</reference>
<feature type="compositionally biased region" description="Acidic residues" evidence="1">
    <location>
        <begin position="174"/>
        <end position="184"/>
    </location>
</feature>
<name>A0ABR3NZJ7_9TELE</name>
<feature type="transmembrane region" description="Helical" evidence="2">
    <location>
        <begin position="128"/>
        <end position="151"/>
    </location>
</feature>
<keyword evidence="2" id="KW-1133">Transmembrane helix</keyword>
<evidence type="ECO:0000313" key="5">
    <source>
        <dbReference type="Proteomes" id="UP001558613"/>
    </source>
</evidence>
<dbReference type="EMBL" id="JAYMGO010000001">
    <property type="protein sequence ID" value="KAL1281961.1"/>
    <property type="molecule type" value="Genomic_DNA"/>
</dbReference>
<evidence type="ECO:0000256" key="1">
    <source>
        <dbReference type="SAM" id="MobiDB-lite"/>
    </source>
</evidence>
<feature type="signal peptide" evidence="3">
    <location>
        <begin position="1"/>
        <end position="22"/>
    </location>
</feature>
<evidence type="ECO:0000256" key="3">
    <source>
        <dbReference type="SAM" id="SignalP"/>
    </source>
</evidence>
<protein>
    <submittedName>
        <fullName evidence="4">Uncharacterized protein</fullName>
    </submittedName>
</protein>
<accession>A0ABR3NZJ7</accession>
<proteinExistence type="predicted"/>